<protein>
    <recommendedName>
        <fullName evidence="1">DUF4422 domain-containing protein</fullName>
    </recommendedName>
</protein>
<dbReference type="AlphaFoldDB" id="A0A1H7JAA8"/>
<sequence>MPKIYIAGAHSRAITTGYYLKYIDPSIEIVAYLYDNDENNPTEVEGVPVLKIDENSKLDVETVVYLGMRGINQEHITHTLQKCGVKHIIPVDVKLDMDLRNRYLTQYFAEHNRKYDKIYNYDTEEDASMIVDKRQATVYVANSAFDKPLNTPYRLNDNEKIIQVGAALTNDRIAASYFDSTGDNISEKNKQFCELTALYWIWKNAKDDMVGLVHYRRHFILPENWKQIMAREKIDVVLPVPLYVHPSLEANYRDRHVESNWDNMLEYFKVNRPDEFQNLNSFFKETGLYSPCNMLIARKDVFDELCEWLFPVLFDVADKGGTLDDAYQNRYPGFISERLITYFFEKNRDRFKVVYADKNFLK</sequence>
<evidence type="ECO:0000313" key="2">
    <source>
        <dbReference type="EMBL" id="SEK70807.1"/>
    </source>
</evidence>
<keyword evidence="3" id="KW-1185">Reference proteome</keyword>
<proteinExistence type="predicted"/>
<name>A0A1H7JAA8_9FIRM</name>
<dbReference type="RefSeq" id="WP_074790855.1">
    <property type="nucleotide sequence ID" value="NZ_FNZX01000009.1"/>
</dbReference>
<feature type="domain" description="DUF4422" evidence="1">
    <location>
        <begin position="160"/>
        <end position="347"/>
    </location>
</feature>
<dbReference type="Proteomes" id="UP000182321">
    <property type="component" value="Unassembled WGS sequence"/>
</dbReference>
<dbReference type="EMBL" id="FNZX01000009">
    <property type="protein sequence ID" value="SEK70807.1"/>
    <property type="molecule type" value="Genomic_DNA"/>
</dbReference>
<dbReference type="Pfam" id="PF14393">
    <property type="entry name" value="DUF4422"/>
    <property type="match status" value="1"/>
</dbReference>
<evidence type="ECO:0000259" key="1">
    <source>
        <dbReference type="Pfam" id="PF14393"/>
    </source>
</evidence>
<evidence type="ECO:0000313" key="3">
    <source>
        <dbReference type="Proteomes" id="UP000182321"/>
    </source>
</evidence>
<gene>
    <name evidence="2" type="ORF">SAMN02910377_01595</name>
</gene>
<organism evidence="2 3">
    <name type="scientific">Pseudobutyrivibrio ruminis</name>
    <dbReference type="NCBI Taxonomy" id="46206"/>
    <lineage>
        <taxon>Bacteria</taxon>
        <taxon>Bacillati</taxon>
        <taxon>Bacillota</taxon>
        <taxon>Clostridia</taxon>
        <taxon>Lachnospirales</taxon>
        <taxon>Lachnospiraceae</taxon>
        <taxon>Pseudobutyrivibrio</taxon>
    </lineage>
</organism>
<reference evidence="3" key="1">
    <citation type="submission" date="2016-10" db="EMBL/GenBank/DDBJ databases">
        <authorList>
            <person name="Varghese N."/>
        </authorList>
    </citation>
    <scope>NUCLEOTIDE SEQUENCE [LARGE SCALE GENOMIC DNA]</scope>
    <source>
        <strain evidence="3">ACV-9</strain>
    </source>
</reference>
<accession>A0A1H7JAA8</accession>
<dbReference type="InterPro" id="IPR025536">
    <property type="entry name" value="DUF4422"/>
</dbReference>